<gene>
    <name evidence="2" type="ORF">EVAR_78668_1</name>
</gene>
<sequence>MSQIANKTRPSKSRKNVALYVHRSVPTLDPSPTAREVNSNGDPPPPRRTVRRTTPDQENNARDQSAIIAQCVHVRRRAVTSEPARLSGRRPPAPAFSDRRRLPYLA</sequence>
<feature type="region of interest" description="Disordered" evidence="1">
    <location>
        <begin position="1"/>
        <end position="106"/>
    </location>
</feature>
<comment type="caution">
    <text evidence="2">The sequence shown here is derived from an EMBL/GenBank/DDBJ whole genome shotgun (WGS) entry which is preliminary data.</text>
</comment>
<reference evidence="2 3" key="1">
    <citation type="journal article" date="2019" name="Commun. Biol.">
        <title>The bagworm genome reveals a unique fibroin gene that provides high tensile strength.</title>
        <authorList>
            <person name="Kono N."/>
            <person name="Nakamura H."/>
            <person name="Ohtoshi R."/>
            <person name="Tomita M."/>
            <person name="Numata K."/>
            <person name="Arakawa K."/>
        </authorList>
    </citation>
    <scope>NUCLEOTIDE SEQUENCE [LARGE SCALE GENOMIC DNA]</scope>
</reference>
<keyword evidence="3" id="KW-1185">Reference proteome</keyword>
<dbReference type="EMBL" id="BGZK01000140">
    <property type="protein sequence ID" value="GBP22491.1"/>
    <property type="molecule type" value="Genomic_DNA"/>
</dbReference>
<feature type="compositionally biased region" description="Basic and acidic residues" evidence="1">
    <location>
        <begin position="97"/>
        <end position="106"/>
    </location>
</feature>
<dbReference type="Proteomes" id="UP000299102">
    <property type="component" value="Unassembled WGS sequence"/>
</dbReference>
<dbReference type="AlphaFoldDB" id="A0A4C1U820"/>
<proteinExistence type="predicted"/>
<protein>
    <submittedName>
        <fullName evidence="2">Uncharacterized protein</fullName>
    </submittedName>
</protein>
<evidence type="ECO:0000313" key="3">
    <source>
        <dbReference type="Proteomes" id="UP000299102"/>
    </source>
</evidence>
<organism evidence="2 3">
    <name type="scientific">Eumeta variegata</name>
    <name type="common">Bagworm moth</name>
    <name type="synonym">Eumeta japonica</name>
    <dbReference type="NCBI Taxonomy" id="151549"/>
    <lineage>
        <taxon>Eukaryota</taxon>
        <taxon>Metazoa</taxon>
        <taxon>Ecdysozoa</taxon>
        <taxon>Arthropoda</taxon>
        <taxon>Hexapoda</taxon>
        <taxon>Insecta</taxon>
        <taxon>Pterygota</taxon>
        <taxon>Neoptera</taxon>
        <taxon>Endopterygota</taxon>
        <taxon>Lepidoptera</taxon>
        <taxon>Glossata</taxon>
        <taxon>Ditrysia</taxon>
        <taxon>Tineoidea</taxon>
        <taxon>Psychidae</taxon>
        <taxon>Oiketicinae</taxon>
        <taxon>Eumeta</taxon>
    </lineage>
</organism>
<evidence type="ECO:0000313" key="2">
    <source>
        <dbReference type="EMBL" id="GBP22491.1"/>
    </source>
</evidence>
<name>A0A4C1U820_EUMVA</name>
<accession>A0A4C1U820</accession>
<evidence type="ECO:0000256" key="1">
    <source>
        <dbReference type="SAM" id="MobiDB-lite"/>
    </source>
</evidence>